<dbReference type="RefSeq" id="WP_132117351.1">
    <property type="nucleotide sequence ID" value="NZ_SMJU01000006.1"/>
</dbReference>
<comment type="caution">
    <text evidence="1">The sequence shown here is derived from an EMBL/GenBank/DDBJ whole genome shotgun (WGS) entry which is preliminary data.</text>
</comment>
<gene>
    <name evidence="1" type="ORF">EZE20_10625</name>
</gene>
<dbReference type="AlphaFoldDB" id="A0A4R4KEH4"/>
<sequence length="219" mass="24548">MKNDEKKTALVVGASGLIGKQLTQLLIESGYYSEVQVLVRSSLKIVHPRLREIRYDFDKPDASLVKAQDIYCCLGTTMKKAGSKEAFFTVDYEYPLQIARLSLLNGAEKFLIVTAMGANASSTFFYNRVKGEIEEDLRALQFETLHILQPSLLLGDRTERRLGEKIGEVVMKAVGPLMVGPLLKYRAIDSVKVARAMFALAQKPHKGVFFHTSDELQKF</sequence>
<dbReference type="InterPro" id="IPR036291">
    <property type="entry name" value="NAD(P)-bd_dom_sf"/>
</dbReference>
<accession>A0A4R4KEH4</accession>
<proteinExistence type="predicted"/>
<keyword evidence="2" id="KW-1185">Reference proteome</keyword>
<dbReference type="Pfam" id="PF08732">
    <property type="entry name" value="HIM1"/>
    <property type="match status" value="1"/>
</dbReference>
<dbReference type="PANTHER" id="PTHR14097:SF7">
    <property type="entry name" value="OXIDOREDUCTASE HTATIP2"/>
    <property type="match status" value="1"/>
</dbReference>
<name>A0A4R4KEH4_9BACT</name>
<protein>
    <submittedName>
        <fullName evidence="1">NAD-dependent epimerase/dehydratase family protein</fullName>
    </submittedName>
</protein>
<dbReference type="PANTHER" id="PTHR14097">
    <property type="entry name" value="OXIDOREDUCTASE HTATIP2"/>
    <property type="match status" value="1"/>
</dbReference>
<dbReference type="Gene3D" id="3.40.50.720">
    <property type="entry name" value="NAD(P)-binding Rossmann-like Domain"/>
    <property type="match status" value="1"/>
</dbReference>
<evidence type="ECO:0000313" key="2">
    <source>
        <dbReference type="Proteomes" id="UP000295706"/>
    </source>
</evidence>
<dbReference type="OrthoDB" id="9798632at2"/>
<evidence type="ECO:0000313" key="1">
    <source>
        <dbReference type="EMBL" id="TDB65156.1"/>
    </source>
</evidence>
<reference evidence="1 2" key="1">
    <citation type="submission" date="2019-02" db="EMBL/GenBank/DDBJ databases">
        <title>Arundinibacter roseus gen. nov., sp. nov., a new member of the family Cytophagaceae.</title>
        <authorList>
            <person name="Szuroczki S."/>
            <person name="Khayer B."/>
            <person name="Sproer C."/>
            <person name="Toumi M."/>
            <person name="Szabo A."/>
            <person name="Felfoldi T."/>
            <person name="Schumann P."/>
            <person name="Toth E."/>
        </authorList>
    </citation>
    <scope>NUCLEOTIDE SEQUENCE [LARGE SCALE GENOMIC DNA]</scope>
    <source>
        <strain evidence="1 2">DMA-k-7a</strain>
    </source>
</reference>
<organism evidence="1 2">
    <name type="scientific">Arundinibacter roseus</name>
    <dbReference type="NCBI Taxonomy" id="2070510"/>
    <lineage>
        <taxon>Bacteria</taxon>
        <taxon>Pseudomonadati</taxon>
        <taxon>Bacteroidota</taxon>
        <taxon>Cytophagia</taxon>
        <taxon>Cytophagales</taxon>
        <taxon>Spirosomataceae</taxon>
        <taxon>Arundinibacter</taxon>
    </lineage>
</organism>
<dbReference type="SUPFAM" id="SSF51735">
    <property type="entry name" value="NAD(P)-binding Rossmann-fold domains"/>
    <property type="match status" value="1"/>
</dbReference>
<dbReference type="Proteomes" id="UP000295706">
    <property type="component" value="Unassembled WGS sequence"/>
</dbReference>
<dbReference type="EMBL" id="SMJU01000006">
    <property type="protein sequence ID" value="TDB65156.1"/>
    <property type="molecule type" value="Genomic_DNA"/>
</dbReference>
<dbReference type="InterPro" id="IPR014843">
    <property type="entry name" value="Him1/Fmp52"/>
</dbReference>